<organism evidence="1 2">
    <name type="scientific">Sulfurimonas crateris</name>
    <dbReference type="NCBI Taxonomy" id="2574727"/>
    <lineage>
        <taxon>Bacteria</taxon>
        <taxon>Pseudomonadati</taxon>
        <taxon>Campylobacterota</taxon>
        <taxon>Epsilonproteobacteria</taxon>
        <taxon>Campylobacterales</taxon>
        <taxon>Sulfurimonadaceae</taxon>
        <taxon>Sulfurimonas</taxon>
    </lineage>
</organism>
<dbReference type="Proteomes" id="UP000309561">
    <property type="component" value="Unassembled WGS sequence"/>
</dbReference>
<dbReference type="RefSeq" id="WP_137014060.1">
    <property type="nucleotide sequence ID" value="NZ_SZPX01000006.1"/>
</dbReference>
<reference evidence="1 2" key="1">
    <citation type="submission" date="2019-04" db="EMBL/GenBank/DDBJ databases">
        <title>Sulfurimonas crateris sp. nov. a facultative anaerobic sulfur-oxidizing chemolithautotrophic bacterium isolated from a terrestrial mud vulcano.</title>
        <authorList>
            <person name="Ratnikova N.M."/>
            <person name="Slobodkin A.I."/>
            <person name="Merkel A.Y."/>
            <person name="Novikov A."/>
            <person name="Bonch-Osmolovskaya E.A."/>
            <person name="Slobodkina G.B."/>
        </authorList>
    </citation>
    <scope>NUCLEOTIDE SEQUENCE [LARGE SCALE GENOMIC DNA]</scope>
    <source>
        <strain evidence="1 2">SN118</strain>
    </source>
</reference>
<dbReference type="AlphaFoldDB" id="A0A4U2Z3Y1"/>
<evidence type="ECO:0000313" key="1">
    <source>
        <dbReference type="EMBL" id="TKI68877.1"/>
    </source>
</evidence>
<sequence length="82" mass="9191">MFVKDMKLLIKYAIELDISGLECKIGYKGDAILRLSSSDPDTLQKIQSFCSKADIEHKASYNGARATTDIFCVFSTDTYDLK</sequence>
<accession>A0A4U2Z3Y1</accession>
<protein>
    <submittedName>
        <fullName evidence="1">Uncharacterized protein</fullName>
    </submittedName>
</protein>
<comment type="caution">
    <text evidence="1">The sequence shown here is derived from an EMBL/GenBank/DDBJ whole genome shotgun (WGS) entry which is preliminary data.</text>
</comment>
<keyword evidence="2" id="KW-1185">Reference proteome</keyword>
<proteinExistence type="predicted"/>
<dbReference type="EMBL" id="SZPX01000006">
    <property type="protein sequence ID" value="TKI68877.1"/>
    <property type="molecule type" value="Genomic_DNA"/>
</dbReference>
<dbReference type="OrthoDB" id="9967933at2"/>
<name>A0A4U2Z3Y1_9BACT</name>
<gene>
    <name evidence="1" type="ORF">FCU45_07895</name>
</gene>
<evidence type="ECO:0000313" key="2">
    <source>
        <dbReference type="Proteomes" id="UP000309561"/>
    </source>
</evidence>